<proteinExistence type="predicted"/>
<name>A0ACC6RK31_9BURK</name>
<gene>
    <name evidence="1" type="ORF">VSR83_17900</name>
</gene>
<sequence length="121" mass="13209">MSASEQATQYTNVRSRLTRDEHSILVQKAADCGITLSEYLRACALGRRTRNVSTSRMLDALVMLGHEQRRIGELVTRLGDAQMLSVVERAVLVAQIEAAQQAVIDAIRGLDDAGKGADQRA</sequence>
<dbReference type="EMBL" id="JAYMRU010000012">
    <property type="protein sequence ID" value="MEM5401944.1"/>
    <property type="molecule type" value="Genomic_DNA"/>
</dbReference>
<evidence type="ECO:0000313" key="2">
    <source>
        <dbReference type="Proteomes" id="UP001392318"/>
    </source>
</evidence>
<protein>
    <submittedName>
        <fullName evidence="1">Uncharacterized protein</fullName>
    </submittedName>
</protein>
<dbReference type="Proteomes" id="UP001392318">
    <property type="component" value="Unassembled WGS sequence"/>
</dbReference>
<keyword evidence="2" id="KW-1185">Reference proteome</keyword>
<comment type="caution">
    <text evidence="1">The sequence shown here is derived from an EMBL/GenBank/DDBJ whole genome shotgun (WGS) entry which is preliminary data.</text>
</comment>
<organism evidence="1 2">
    <name type="scientific">Paraburkholderia unamae</name>
    <dbReference type="NCBI Taxonomy" id="219649"/>
    <lineage>
        <taxon>Bacteria</taxon>
        <taxon>Pseudomonadati</taxon>
        <taxon>Pseudomonadota</taxon>
        <taxon>Betaproteobacteria</taxon>
        <taxon>Burkholderiales</taxon>
        <taxon>Burkholderiaceae</taxon>
        <taxon>Paraburkholderia</taxon>
    </lineage>
</organism>
<accession>A0ACC6RK31</accession>
<evidence type="ECO:0000313" key="1">
    <source>
        <dbReference type="EMBL" id="MEM5401944.1"/>
    </source>
</evidence>
<reference evidence="1" key="1">
    <citation type="submission" date="2024-01" db="EMBL/GenBank/DDBJ databases">
        <title>The diversity of rhizobia nodulating Mimosa spp. in eleven states of Brazil covering several biomes is determined by host plant, location, and edaphic factors.</title>
        <authorList>
            <person name="Rouws L."/>
            <person name="Barauna A."/>
            <person name="Beukes C."/>
            <person name="De Faria S.M."/>
            <person name="Gross E."/>
            <person name="Dos Reis Junior F.B."/>
            <person name="Simon M."/>
            <person name="Maluk M."/>
            <person name="Odee D.W."/>
            <person name="Kenicer G."/>
            <person name="Young J.P.W."/>
            <person name="Reis V.M."/>
            <person name="Zilli J."/>
            <person name="James E.K."/>
        </authorList>
    </citation>
    <scope>NUCLEOTIDE SEQUENCE</scope>
    <source>
        <strain evidence="1">JPY452</strain>
    </source>
</reference>